<evidence type="ECO:0000313" key="2">
    <source>
        <dbReference type="Proteomes" id="UP001519460"/>
    </source>
</evidence>
<gene>
    <name evidence="1" type="ORF">BaRGS_00027896</name>
</gene>
<organism evidence="1 2">
    <name type="scientific">Batillaria attramentaria</name>
    <dbReference type="NCBI Taxonomy" id="370345"/>
    <lineage>
        <taxon>Eukaryota</taxon>
        <taxon>Metazoa</taxon>
        <taxon>Spiralia</taxon>
        <taxon>Lophotrochozoa</taxon>
        <taxon>Mollusca</taxon>
        <taxon>Gastropoda</taxon>
        <taxon>Caenogastropoda</taxon>
        <taxon>Sorbeoconcha</taxon>
        <taxon>Cerithioidea</taxon>
        <taxon>Batillariidae</taxon>
        <taxon>Batillaria</taxon>
    </lineage>
</organism>
<dbReference type="AlphaFoldDB" id="A0ABD0K220"/>
<evidence type="ECO:0000313" key="1">
    <source>
        <dbReference type="EMBL" id="KAK7480895.1"/>
    </source>
</evidence>
<accession>A0ABD0K220</accession>
<proteinExistence type="predicted"/>
<comment type="caution">
    <text evidence="1">The sequence shown here is derived from an EMBL/GenBank/DDBJ whole genome shotgun (WGS) entry which is preliminary data.</text>
</comment>
<protein>
    <submittedName>
        <fullName evidence="1">Uncharacterized protein</fullName>
    </submittedName>
</protein>
<dbReference type="Proteomes" id="UP001519460">
    <property type="component" value="Unassembled WGS sequence"/>
</dbReference>
<keyword evidence="2" id="KW-1185">Reference proteome</keyword>
<dbReference type="EMBL" id="JACVVK020000272">
    <property type="protein sequence ID" value="KAK7480895.1"/>
    <property type="molecule type" value="Genomic_DNA"/>
</dbReference>
<reference evidence="1 2" key="1">
    <citation type="journal article" date="2023" name="Sci. Data">
        <title>Genome assembly of the Korean intertidal mud-creeper Batillaria attramentaria.</title>
        <authorList>
            <person name="Patra A.K."/>
            <person name="Ho P.T."/>
            <person name="Jun S."/>
            <person name="Lee S.J."/>
            <person name="Kim Y."/>
            <person name="Won Y.J."/>
        </authorList>
    </citation>
    <scope>NUCLEOTIDE SEQUENCE [LARGE SCALE GENOMIC DNA]</scope>
    <source>
        <strain evidence="1">Wonlab-2016</strain>
    </source>
</reference>
<sequence>MIGNTHRTRDKSGPFRFQSCDAVSMGTAHAHKEASGWRALVYRSPWKRMGAEEGGALIGTEMSVFTQFLFFLPPCFARQLTLCTILWKAE</sequence>
<name>A0ABD0K220_9CAEN</name>